<dbReference type="InterPro" id="IPR033939">
    <property type="entry name" value="BCAT_family"/>
</dbReference>
<comment type="pathway">
    <text evidence="5">Amino-acid biosynthesis; L-leucine biosynthesis; L-leucine from 3-methyl-2-oxobutanoate: step 4/4.</text>
</comment>
<dbReference type="Gene3D" id="3.20.10.10">
    <property type="entry name" value="D-amino Acid Aminotransferase, subunit A, domain 2"/>
    <property type="match status" value="1"/>
</dbReference>
<dbReference type="GO" id="GO:0009099">
    <property type="term" value="P:L-valine biosynthetic process"/>
    <property type="evidence" value="ECO:0007669"/>
    <property type="project" value="UniProtKB-UniPathway"/>
</dbReference>
<dbReference type="OrthoDB" id="9804984at2"/>
<dbReference type="HOGENOM" id="CLU_031922_0_2_10"/>
<dbReference type="InterPro" id="IPR001544">
    <property type="entry name" value="Aminotrans_IV"/>
</dbReference>
<evidence type="ECO:0000256" key="15">
    <source>
        <dbReference type="PIRSR" id="PIRSR006468-1"/>
    </source>
</evidence>
<dbReference type="GO" id="GO:0052655">
    <property type="term" value="F:L-valine-2-oxoglutarate transaminase activity"/>
    <property type="evidence" value="ECO:0007669"/>
    <property type="project" value="RHEA"/>
</dbReference>
<dbReference type="NCBIfam" id="NF009897">
    <property type="entry name" value="PRK13357.1"/>
    <property type="match status" value="1"/>
</dbReference>
<dbReference type="Gene3D" id="3.30.470.10">
    <property type="match status" value="1"/>
</dbReference>
<comment type="pathway">
    <text evidence="4">Amino-acid biosynthesis; L-valine biosynthesis; L-valine from pyruvate: step 4/4.</text>
</comment>
<comment type="cofactor">
    <cofactor evidence="1 17">
        <name>pyridoxal 5'-phosphate</name>
        <dbReference type="ChEBI" id="CHEBI:597326"/>
    </cofactor>
</comment>
<dbReference type="CDD" id="cd01557">
    <property type="entry name" value="BCAT_beta_family"/>
    <property type="match status" value="1"/>
</dbReference>
<accession>I6YXE0</accession>
<evidence type="ECO:0000256" key="14">
    <source>
        <dbReference type="ARBA" id="ARBA00049229"/>
    </source>
</evidence>
<evidence type="ECO:0000256" key="12">
    <source>
        <dbReference type="ARBA" id="ARBA00048212"/>
    </source>
</evidence>
<keyword evidence="8 18" id="KW-0028">Amino-acid biosynthesis</keyword>
<evidence type="ECO:0000256" key="3">
    <source>
        <dbReference type="ARBA" id="ARBA00004824"/>
    </source>
</evidence>
<evidence type="ECO:0000256" key="1">
    <source>
        <dbReference type="ARBA" id="ARBA00001933"/>
    </source>
</evidence>
<dbReference type="InterPro" id="IPR043131">
    <property type="entry name" value="BCAT-like_N"/>
</dbReference>
<evidence type="ECO:0000256" key="18">
    <source>
        <dbReference type="RuleBase" id="RU004517"/>
    </source>
</evidence>
<evidence type="ECO:0000313" key="19">
    <source>
        <dbReference type="EMBL" id="AFN75252.1"/>
    </source>
</evidence>
<comment type="pathway">
    <text evidence="3">Amino-acid biosynthesis; L-isoleucine biosynthesis; L-isoleucine from 2-oxobutanoate: step 4/4.</text>
</comment>
<keyword evidence="20" id="KW-1185">Reference proteome</keyword>
<comment type="catalytic activity">
    <reaction evidence="13 18">
        <text>L-isoleucine + 2-oxoglutarate = (S)-3-methyl-2-oxopentanoate + L-glutamate</text>
        <dbReference type="Rhea" id="RHEA:24801"/>
        <dbReference type="ChEBI" id="CHEBI:16810"/>
        <dbReference type="ChEBI" id="CHEBI:29985"/>
        <dbReference type="ChEBI" id="CHEBI:35146"/>
        <dbReference type="ChEBI" id="CHEBI:58045"/>
        <dbReference type="EC" id="2.6.1.42"/>
    </reaction>
</comment>
<feature type="modified residue" description="N6-(pyridoxal phosphate)lysine" evidence="15">
    <location>
        <position position="196"/>
    </location>
</feature>
<evidence type="ECO:0000256" key="6">
    <source>
        <dbReference type="ARBA" id="ARBA00009320"/>
    </source>
</evidence>
<keyword evidence="11 18" id="KW-0100">Branched-chain amino acid biosynthesis</keyword>
<dbReference type="UniPathway" id="UPA00049">
    <property type="reaction ID" value="UER00062"/>
</dbReference>
<dbReference type="UniPathway" id="UPA00047">
    <property type="reaction ID" value="UER00058"/>
</dbReference>
<dbReference type="RefSeq" id="WP_014856684.1">
    <property type="nucleotide sequence ID" value="NC_018178.1"/>
</dbReference>
<dbReference type="AlphaFoldDB" id="I6YXE0"/>
<organism evidence="19 20">
    <name type="scientific">Melioribacter roseus (strain DSM 23840 / JCM 17771 / VKM B-2668 / P3M-2)</name>
    <dbReference type="NCBI Taxonomy" id="1191523"/>
    <lineage>
        <taxon>Bacteria</taxon>
        <taxon>Pseudomonadati</taxon>
        <taxon>Ignavibacteriota</taxon>
        <taxon>Ignavibacteria</taxon>
        <taxon>Ignavibacteriales</taxon>
        <taxon>Melioribacteraceae</taxon>
        <taxon>Melioribacter</taxon>
    </lineage>
</organism>
<dbReference type="GO" id="GO:0009098">
    <property type="term" value="P:L-leucine biosynthetic process"/>
    <property type="evidence" value="ECO:0007669"/>
    <property type="project" value="UniProtKB-UniPathway"/>
</dbReference>
<dbReference type="InterPro" id="IPR036038">
    <property type="entry name" value="Aminotransferase-like"/>
</dbReference>
<name>I6YXE0_MELRP</name>
<comment type="catalytic activity">
    <reaction evidence="12 18">
        <text>L-valine + 2-oxoglutarate = 3-methyl-2-oxobutanoate + L-glutamate</text>
        <dbReference type="Rhea" id="RHEA:24813"/>
        <dbReference type="ChEBI" id="CHEBI:11851"/>
        <dbReference type="ChEBI" id="CHEBI:16810"/>
        <dbReference type="ChEBI" id="CHEBI:29985"/>
        <dbReference type="ChEBI" id="CHEBI:57762"/>
        <dbReference type="EC" id="2.6.1.42"/>
    </reaction>
</comment>
<dbReference type="Pfam" id="PF01063">
    <property type="entry name" value="Aminotran_4"/>
    <property type="match status" value="1"/>
</dbReference>
<dbReference type="GO" id="GO:0009097">
    <property type="term" value="P:isoleucine biosynthetic process"/>
    <property type="evidence" value="ECO:0007669"/>
    <property type="project" value="UniProtKB-UniPathway"/>
</dbReference>
<dbReference type="KEGG" id="mro:MROS_2020"/>
<dbReference type="PROSITE" id="PS00770">
    <property type="entry name" value="AA_TRANSFER_CLASS_4"/>
    <property type="match status" value="1"/>
</dbReference>
<dbReference type="InterPro" id="IPR018300">
    <property type="entry name" value="Aminotrans_IV_CS"/>
</dbReference>
<dbReference type="InterPro" id="IPR043132">
    <property type="entry name" value="BCAT-like_C"/>
</dbReference>
<reference evidence="19 20" key="1">
    <citation type="journal article" date="2013" name="PLoS ONE">
        <title>Genomic analysis of Melioribacter roseus, facultatively anaerobic organotrophic bacterium representing a novel deep lineage within Bacteriodetes/Chlorobi group.</title>
        <authorList>
            <person name="Kadnikov V.V."/>
            <person name="Mardanov A.V."/>
            <person name="Podosokorskaya O.A."/>
            <person name="Gavrilov S.N."/>
            <person name="Kublanov I.V."/>
            <person name="Beletsky A.V."/>
            <person name="Bonch-Osmolovskaya E.A."/>
            <person name="Ravin N.V."/>
        </authorList>
    </citation>
    <scope>NUCLEOTIDE SEQUENCE [LARGE SCALE GENOMIC DNA]</scope>
    <source>
        <strain evidence="20">JCM 17771 / P3M-2</strain>
    </source>
</reference>
<dbReference type="GO" id="GO:0052654">
    <property type="term" value="F:L-leucine-2-oxoglutarate transaminase activity"/>
    <property type="evidence" value="ECO:0007669"/>
    <property type="project" value="RHEA"/>
</dbReference>
<evidence type="ECO:0000256" key="11">
    <source>
        <dbReference type="ARBA" id="ARBA00023304"/>
    </source>
</evidence>
<dbReference type="STRING" id="1191523.MROS_2020"/>
<keyword evidence="10 17" id="KW-0663">Pyridoxal phosphate</keyword>
<evidence type="ECO:0000256" key="4">
    <source>
        <dbReference type="ARBA" id="ARBA00004931"/>
    </source>
</evidence>
<dbReference type="PANTHER" id="PTHR11825">
    <property type="entry name" value="SUBGROUP IIII AMINOTRANSFERASE"/>
    <property type="match status" value="1"/>
</dbReference>
<dbReference type="Proteomes" id="UP000009011">
    <property type="component" value="Chromosome"/>
</dbReference>
<evidence type="ECO:0000256" key="8">
    <source>
        <dbReference type="ARBA" id="ARBA00022605"/>
    </source>
</evidence>
<evidence type="ECO:0000313" key="20">
    <source>
        <dbReference type="Proteomes" id="UP000009011"/>
    </source>
</evidence>
<proteinExistence type="inferred from homology"/>
<evidence type="ECO:0000256" key="9">
    <source>
        <dbReference type="ARBA" id="ARBA00022679"/>
    </source>
</evidence>
<evidence type="ECO:0000256" key="13">
    <source>
        <dbReference type="ARBA" id="ARBA00048798"/>
    </source>
</evidence>
<dbReference type="PIRSF" id="PIRSF006468">
    <property type="entry name" value="BCAT1"/>
    <property type="match status" value="1"/>
</dbReference>
<dbReference type="UniPathway" id="UPA00048">
    <property type="reaction ID" value="UER00073"/>
</dbReference>
<evidence type="ECO:0000256" key="2">
    <source>
        <dbReference type="ARBA" id="ARBA00003109"/>
    </source>
</evidence>
<dbReference type="eggNOG" id="COG0115">
    <property type="taxonomic scope" value="Bacteria"/>
</dbReference>
<sequence>MQEIKIIDNEKKKEVKLPENLVFGKTFTEHIFEMDFDRNKGGWQTPTIKRYENLNIDPAAMVFHYGQAIFEGMKAYKQVDGKIALFRPEKNIERLNRSARRLCIPEVEPELALKAIKELVKIDAEWIPEKPGHSLYIRPFIFATEPCFGVRAADSYKFIIILSPVGPYYPQGFKPVPIMATDKYVRAVRKGTGEAKAAGNYAAGLIAQEEAKKEGYSQILWLDAIEQKYIEEVGAMNIFIRFKDEVATPALSGSILPGITRMSVIELLKDWGYNINERLIAIEELFNAADKGELLEIFGSGTAAVISSVSKLKYHDREIKFSETEPGELAFKLYDELTGLQYGKIEDRFGWITIVE</sequence>
<keyword evidence="9 18" id="KW-0808">Transferase</keyword>
<dbReference type="InterPro" id="IPR005786">
    <property type="entry name" value="B_amino_transII"/>
</dbReference>
<evidence type="ECO:0000256" key="5">
    <source>
        <dbReference type="ARBA" id="ARBA00005072"/>
    </source>
</evidence>
<comment type="catalytic activity">
    <reaction evidence="14 18">
        <text>L-leucine + 2-oxoglutarate = 4-methyl-2-oxopentanoate + L-glutamate</text>
        <dbReference type="Rhea" id="RHEA:18321"/>
        <dbReference type="ChEBI" id="CHEBI:16810"/>
        <dbReference type="ChEBI" id="CHEBI:17865"/>
        <dbReference type="ChEBI" id="CHEBI:29985"/>
        <dbReference type="ChEBI" id="CHEBI:57427"/>
        <dbReference type="EC" id="2.6.1.42"/>
    </reaction>
</comment>
<dbReference type="GO" id="GO:0052656">
    <property type="term" value="F:L-isoleucine-2-oxoglutarate transaminase activity"/>
    <property type="evidence" value="ECO:0007669"/>
    <property type="project" value="RHEA"/>
</dbReference>
<protein>
    <recommendedName>
        <fullName evidence="18">Branched-chain-amino-acid aminotransferase</fullName>
        <ecNumber evidence="18">2.6.1.42</ecNumber>
    </recommendedName>
</protein>
<evidence type="ECO:0000256" key="7">
    <source>
        <dbReference type="ARBA" id="ARBA00022576"/>
    </source>
</evidence>
<comment type="function">
    <text evidence="2">Acts on leucine, isoleucine and valine.</text>
</comment>
<evidence type="ECO:0000256" key="17">
    <source>
        <dbReference type="RuleBase" id="RU004516"/>
    </source>
</evidence>
<evidence type="ECO:0000256" key="16">
    <source>
        <dbReference type="RuleBase" id="RU004106"/>
    </source>
</evidence>
<dbReference type="EC" id="2.6.1.42" evidence="18"/>
<gene>
    <name evidence="19" type="ordered locus">MROS_2020</name>
</gene>
<dbReference type="PANTHER" id="PTHR11825:SF44">
    <property type="entry name" value="BRANCHED-CHAIN-AMINO-ACID AMINOTRANSFERASE"/>
    <property type="match status" value="1"/>
</dbReference>
<dbReference type="SUPFAM" id="SSF56752">
    <property type="entry name" value="D-aminoacid aminotransferase-like PLP-dependent enzymes"/>
    <property type="match status" value="1"/>
</dbReference>
<keyword evidence="7 18" id="KW-0032">Aminotransferase</keyword>
<evidence type="ECO:0000256" key="10">
    <source>
        <dbReference type="ARBA" id="ARBA00022898"/>
    </source>
</evidence>
<dbReference type="PATRIC" id="fig|1191523.3.peg.2136"/>
<dbReference type="NCBIfam" id="TIGR01123">
    <property type="entry name" value="ilvE_II"/>
    <property type="match status" value="1"/>
</dbReference>
<comment type="similarity">
    <text evidence="6 16">Belongs to the class-IV pyridoxal-phosphate-dependent aminotransferase family.</text>
</comment>
<dbReference type="EMBL" id="CP003557">
    <property type="protein sequence ID" value="AFN75252.1"/>
    <property type="molecule type" value="Genomic_DNA"/>
</dbReference>